<evidence type="ECO:0000313" key="7">
    <source>
        <dbReference type="EMBL" id="SMP16056.1"/>
    </source>
</evidence>
<gene>
    <name evidence="6" type="primary">purS</name>
    <name evidence="7" type="ORF">SAMN06264868_11448</name>
</gene>
<keyword evidence="1 6" id="KW-0963">Cytoplasm</keyword>
<keyword evidence="2 6" id="KW-0436">Ligase</keyword>
<keyword evidence="3 6" id="KW-0547">Nucleotide-binding</keyword>
<dbReference type="HAMAP" id="MF_01926">
    <property type="entry name" value="PurS"/>
    <property type="match status" value="1"/>
</dbReference>
<dbReference type="InterPro" id="IPR003850">
    <property type="entry name" value="PurS"/>
</dbReference>
<dbReference type="SUPFAM" id="SSF82697">
    <property type="entry name" value="PurS-like"/>
    <property type="match status" value="1"/>
</dbReference>
<dbReference type="Pfam" id="PF02700">
    <property type="entry name" value="PurS"/>
    <property type="match status" value="1"/>
</dbReference>
<comment type="caution">
    <text evidence="7">The sequence shown here is derived from an EMBL/GenBank/DDBJ whole genome shotgun (WGS) entry which is preliminary data.</text>
</comment>
<dbReference type="GO" id="GO:0005737">
    <property type="term" value="C:cytoplasm"/>
    <property type="evidence" value="ECO:0007669"/>
    <property type="project" value="UniProtKB-SubCell"/>
</dbReference>
<dbReference type="PANTHER" id="PTHR34696">
    <property type="entry name" value="PHOSPHORIBOSYLFORMYLGLYCINAMIDINE SYNTHASE SUBUNIT PURS"/>
    <property type="match status" value="1"/>
</dbReference>
<protein>
    <recommendedName>
        <fullName evidence="6">Phosphoribosylformylglycinamidine synthase subunit PurS</fullName>
        <shortName evidence="6">FGAM synthase</shortName>
        <ecNumber evidence="6">6.3.5.3</ecNumber>
    </recommendedName>
    <alternativeName>
        <fullName evidence="6">Formylglycinamide ribonucleotide amidotransferase subunit III</fullName>
        <shortName evidence="6">FGAR amidotransferase III</shortName>
        <shortName evidence="6">FGAR-AT III</shortName>
    </alternativeName>
    <alternativeName>
        <fullName evidence="6">Phosphoribosylformylglycinamidine synthase subunit III</fullName>
    </alternativeName>
</protein>
<dbReference type="EMBL" id="FXTX01000014">
    <property type="protein sequence ID" value="SMP16056.1"/>
    <property type="molecule type" value="Genomic_DNA"/>
</dbReference>
<dbReference type="GO" id="GO:0005524">
    <property type="term" value="F:ATP binding"/>
    <property type="evidence" value="ECO:0007669"/>
    <property type="project" value="UniProtKB-UniRule"/>
</dbReference>
<sequence>MLIKFFIKPRKGVLDPQGRAVAESLKSLGFNDVKDVKVGKYIEVYIEDKEKDKALEEAKEMAKKALVNDLIEDYEIEVVEVR</sequence>
<dbReference type="Gene3D" id="3.30.1280.10">
    <property type="entry name" value="Phosphoribosylformylglycinamidine synthase subunit PurS"/>
    <property type="match status" value="1"/>
</dbReference>
<dbReference type="RefSeq" id="WP_265134710.1">
    <property type="nucleotide sequence ID" value="NZ_FXTX01000014.1"/>
</dbReference>
<dbReference type="EC" id="6.3.5.3" evidence="6"/>
<comment type="subunit">
    <text evidence="6">Part of the FGAM synthase complex composed of 1 PurL, 1 PurQ and 2 PurS subunits.</text>
</comment>
<evidence type="ECO:0000256" key="2">
    <source>
        <dbReference type="ARBA" id="ARBA00022598"/>
    </source>
</evidence>
<name>A0AA45WN12_9AQUI</name>
<comment type="similarity">
    <text evidence="6">Belongs to the PurS family.</text>
</comment>
<dbReference type="NCBIfam" id="NF004630">
    <property type="entry name" value="PRK05974.1"/>
    <property type="match status" value="1"/>
</dbReference>
<keyword evidence="4 6" id="KW-0658">Purine biosynthesis</keyword>
<dbReference type="Proteomes" id="UP001157947">
    <property type="component" value="Unassembled WGS sequence"/>
</dbReference>
<dbReference type="InterPro" id="IPR036604">
    <property type="entry name" value="PurS-like_sf"/>
</dbReference>
<comment type="catalytic activity">
    <reaction evidence="6">
        <text>N(2)-formyl-N(1)-(5-phospho-beta-D-ribosyl)glycinamide + L-glutamine + ATP + H2O = 2-formamido-N(1)-(5-O-phospho-beta-D-ribosyl)acetamidine + L-glutamate + ADP + phosphate + H(+)</text>
        <dbReference type="Rhea" id="RHEA:17129"/>
        <dbReference type="ChEBI" id="CHEBI:15377"/>
        <dbReference type="ChEBI" id="CHEBI:15378"/>
        <dbReference type="ChEBI" id="CHEBI:29985"/>
        <dbReference type="ChEBI" id="CHEBI:30616"/>
        <dbReference type="ChEBI" id="CHEBI:43474"/>
        <dbReference type="ChEBI" id="CHEBI:58359"/>
        <dbReference type="ChEBI" id="CHEBI:147286"/>
        <dbReference type="ChEBI" id="CHEBI:147287"/>
        <dbReference type="ChEBI" id="CHEBI:456216"/>
        <dbReference type="EC" id="6.3.5.3"/>
    </reaction>
</comment>
<evidence type="ECO:0000256" key="1">
    <source>
        <dbReference type="ARBA" id="ARBA00022490"/>
    </source>
</evidence>
<evidence type="ECO:0000256" key="4">
    <source>
        <dbReference type="ARBA" id="ARBA00022755"/>
    </source>
</evidence>
<dbReference type="GO" id="GO:0006189">
    <property type="term" value="P:'de novo' IMP biosynthetic process"/>
    <property type="evidence" value="ECO:0007669"/>
    <property type="project" value="UniProtKB-UniRule"/>
</dbReference>
<dbReference type="PANTHER" id="PTHR34696:SF1">
    <property type="entry name" value="PHOSPHORIBOSYLFORMYLGLYCINAMIDINE SYNTHASE SUBUNIT PURS"/>
    <property type="match status" value="1"/>
</dbReference>
<organism evidence="7 8">
    <name type="scientific">Venenivibrio stagnispumantis</name>
    <dbReference type="NCBI Taxonomy" id="407998"/>
    <lineage>
        <taxon>Bacteria</taxon>
        <taxon>Pseudomonadati</taxon>
        <taxon>Aquificota</taxon>
        <taxon>Aquificia</taxon>
        <taxon>Aquificales</taxon>
        <taxon>Hydrogenothermaceae</taxon>
        <taxon>Venenivibrio</taxon>
    </lineage>
</organism>
<keyword evidence="5 6" id="KW-0067">ATP-binding</keyword>
<comment type="subcellular location">
    <subcellularLocation>
        <location evidence="6">Cytoplasm</location>
    </subcellularLocation>
</comment>
<comment type="function">
    <text evidence="6">Part of the phosphoribosylformylglycinamidine synthase complex involved in the purines biosynthetic pathway. Catalyzes the ATP-dependent conversion of formylglycinamide ribonucleotide (FGAR) and glutamine to yield formylglycinamidine ribonucleotide (FGAM) and glutamate. The FGAM synthase complex is composed of three subunits. PurQ produces an ammonia molecule by converting glutamine to glutamate. PurL transfers the ammonia molecule to FGAR to form FGAM in an ATP-dependent manner. PurS interacts with PurQ and PurL and is thought to assist in the transfer of the ammonia molecule from PurQ to PurL.</text>
</comment>
<evidence type="ECO:0000256" key="5">
    <source>
        <dbReference type="ARBA" id="ARBA00022840"/>
    </source>
</evidence>
<comment type="pathway">
    <text evidence="6">Purine metabolism; IMP biosynthesis via de novo pathway; 5-amino-1-(5-phospho-D-ribosyl)imidazole from N(2)-formyl-N(1)-(5-phospho-D-ribosyl)glycinamide: step 1/2.</text>
</comment>
<evidence type="ECO:0000256" key="6">
    <source>
        <dbReference type="HAMAP-Rule" id="MF_01926"/>
    </source>
</evidence>
<dbReference type="NCBIfam" id="TIGR00302">
    <property type="entry name" value="phosphoribosylformylglycinamidine synthase subunit PurS"/>
    <property type="match status" value="1"/>
</dbReference>
<keyword evidence="8" id="KW-1185">Reference proteome</keyword>
<accession>A0AA45WN12</accession>
<evidence type="ECO:0000313" key="8">
    <source>
        <dbReference type="Proteomes" id="UP001157947"/>
    </source>
</evidence>
<dbReference type="GO" id="GO:0004642">
    <property type="term" value="F:phosphoribosylformylglycinamidine synthase activity"/>
    <property type="evidence" value="ECO:0007669"/>
    <property type="project" value="UniProtKB-UniRule"/>
</dbReference>
<dbReference type="AlphaFoldDB" id="A0AA45WN12"/>
<evidence type="ECO:0000256" key="3">
    <source>
        <dbReference type="ARBA" id="ARBA00022741"/>
    </source>
</evidence>
<reference evidence="7" key="1">
    <citation type="submission" date="2017-05" db="EMBL/GenBank/DDBJ databases">
        <authorList>
            <person name="Varghese N."/>
            <person name="Submissions S."/>
        </authorList>
    </citation>
    <scope>NUCLEOTIDE SEQUENCE</scope>
    <source>
        <strain evidence="7">DSM 18763</strain>
    </source>
</reference>
<proteinExistence type="inferred from homology"/>